<protein>
    <submittedName>
        <fullName evidence="4">Short-chain dehydrogenase/reductase</fullName>
    </submittedName>
</protein>
<dbReference type="GO" id="GO:0016491">
    <property type="term" value="F:oxidoreductase activity"/>
    <property type="evidence" value="ECO:0007669"/>
    <property type="project" value="UniProtKB-KW"/>
</dbReference>
<sequence length="288" mass="30570">MQCSEKETDMSKVWFITGAGRGLGIDIAQKALAAGHSVVATGRNADRMLQAVGARDNLLTVALDITDPEAALAAAKAAVDRFGRIDVLVNNAGNFYAGYFEEISATQFRAQMETNFFGPLNVTRAILPVMRKQRSGQVITITSTAGLIGQEFVVAYAASKFALEGWMGSLRFDVAPYGIGTMSAEPGFFRTELLVEGASTIWPELSIEDYDDRTAQTIAAWKGMNGQQGGDPAKLAAALVTLSDSGELPLRFVAGADAMAAVEANLTAIQGQIDAHRDLSASLAFDHA</sequence>
<dbReference type="CDD" id="cd05374">
    <property type="entry name" value="17beta-HSD-like_SDR_c"/>
    <property type="match status" value="1"/>
</dbReference>
<dbReference type="Proteomes" id="UP000321085">
    <property type="component" value="Unassembled WGS sequence"/>
</dbReference>
<proteinExistence type="inferred from homology"/>
<name>A0A512C2N4_9HYPH</name>
<keyword evidence="5" id="KW-1185">Reference proteome</keyword>
<dbReference type="EMBL" id="BJYU01000198">
    <property type="protein sequence ID" value="GEO18484.1"/>
    <property type="molecule type" value="Genomic_DNA"/>
</dbReference>
<reference evidence="4 5" key="1">
    <citation type="submission" date="2019-07" db="EMBL/GenBank/DDBJ databases">
        <title>Whole genome shotgun sequence of Microvirga aerophila NBRC 106136.</title>
        <authorList>
            <person name="Hosoyama A."/>
            <person name="Uohara A."/>
            <person name="Ohji S."/>
            <person name="Ichikawa N."/>
        </authorList>
    </citation>
    <scope>NUCLEOTIDE SEQUENCE [LARGE SCALE GENOMIC DNA]</scope>
    <source>
        <strain evidence="4 5">NBRC 106136</strain>
    </source>
</reference>
<comment type="similarity">
    <text evidence="1 3">Belongs to the short-chain dehydrogenases/reductases (SDR) family.</text>
</comment>
<dbReference type="PANTHER" id="PTHR43976:SF16">
    <property type="entry name" value="SHORT-CHAIN DEHYDROGENASE_REDUCTASE FAMILY PROTEIN"/>
    <property type="match status" value="1"/>
</dbReference>
<comment type="caution">
    <text evidence="4">The sequence shown here is derived from an EMBL/GenBank/DDBJ whole genome shotgun (WGS) entry which is preliminary data.</text>
</comment>
<dbReference type="InterPro" id="IPR020904">
    <property type="entry name" value="Sc_DH/Rdtase_CS"/>
</dbReference>
<evidence type="ECO:0000313" key="5">
    <source>
        <dbReference type="Proteomes" id="UP000321085"/>
    </source>
</evidence>
<dbReference type="PANTHER" id="PTHR43976">
    <property type="entry name" value="SHORT CHAIN DEHYDROGENASE"/>
    <property type="match status" value="1"/>
</dbReference>
<evidence type="ECO:0000256" key="3">
    <source>
        <dbReference type="RuleBase" id="RU000363"/>
    </source>
</evidence>
<dbReference type="SUPFAM" id="SSF51735">
    <property type="entry name" value="NAD(P)-binding Rossmann-fold domains"/>
    <property type="match status" value="1"/>
</dbReference>
<dbReference type="InterPro" id="IPR036291">
    <property type="entry name" value="NAD(P)-bd_dom_sf"/>
</dbReference>
<dbReference type="PRINTS" id="PR00080">
    <property type="entry name" value="SDRFAMILY"/>
</dbReference>
<dbReference type="PRINTS" id="PR00081">
    <property type="entry name" value="GDHRDH"/>
</dbReference>
<dbReference type="InterPro" id="IPR002347">
    <property type="entry name" value="SDR_fam"/>
</dbReference>
<evidence type="ECO:0000313" key="4">
    <source>
        <dbReference type="EMBL" id="GEO18484.1"/>
    </source>
</evidence>
<dbReference type="InterPro" id="IPR051911">
    <property type="entry name" value="SDR_oxidoreductase"/>
</dbReference>
<evidence type="ECO:0000256" key="1">
    <source>
        <dbReference type="ARBA" id="ARBA00006484"/>
    </source>
</evidence>
<dbReference type="Pfam" id="PF00106">
    <property type="entry name" value="adh_short"/>
    <property type="match status" value="1"/>
</dbReference>
<keyword evidence="2" id="KW-0560">Oxidoreductase</keyword>
<organism evidence="4 5">
    <name type="scientific">Microvirga aerophila</name>
    <dbReference type="NCBI Taxonomy" id="670291"/>
    <lineage>
        <taxon>Bacteria</taxon>
        <taxon>Pseudomonadati</taxon>
        <taxon>Pseudomonadota</taxon>
        <taxon>Alphaproteobacteria</taxon>
        <taxon>Hyphomicrobiales</taxon>
        <taxon>Methylobacteriaceae</taxon>
        <taxon>Microvirga</taxon>
    </lineage>
</organism>
<gene>
    <name evidence="4" type="ORF">MAE02_61800</name>
</gene>
<evidence type="ECO:0000256" key="2">
    <source>
        <dbReference type="ARBA" id="ARBA00023002"/>
    </source>
</evidence>
<dbReference type="PROSITE" id="PS00061">
    <property type="entry name" value="ADH_SHORT"/>
    <property type="match status" value="1"/>
</dbReference>
<dbReference type="Gene3D" id="3.40.50.720">
    <property type="entry name" value="NAD(P)-binding Rossmann-like Domain"/>
    <property type="match status" value="1"/>
</dbReference>
<accession>A0A512C2N4</accession>
<dbReference type="AlphaFoldDB" id="A0A512C2N4"/>